<feature type="transmembrane region" description="Helical" evidence="7">
    <location>
        <begin position="200"/>
        <end position="217"/>
    </location>
</feature>
<feature type="transmembrane region" description="Helical" evidence="7">
    <location>
        <begin position="408"/>
        <end position="428"/>
    </location>
</feature>
<feature type="transmembrane region" description="Helical" evidence="7">
    <location>
        <begin position="352"/>
        <end position="373"/>
    </location>
</feature>
<feature type="transmembrane region" description="Helical" evidence="7">
    <location>
        <begin position="168"/>
        <end position="188"/>
    </location>
</feature>
<keyword evidence="3" id="KW-1003">Cell membrane</keyword>
<keyword evidence="4 7" id="KW-0812">Transmembrane</keyword>
<dbReference type="GO" id="GO:0005886">
    <property type="term" value="C:plasma membrane"/>
    <property type="evidence" value="ECO:0007669"/>
    <property type="project" value="UniProtKB-SubCell"/>
</dbReference>
<evidence type="ECO:0000256" key="6">
    <source>
        <dbReference type="ARBA" id="ARBA00023136"/>
    </source>
</evidence>
<dbReference type="Pfam" id="PF19053">
    <property type="entry name" value="EccD"/>
    <property type="match status" value="1"/>
</dbReference>
<dbReference type="InterPro" id="IPR006707">
    <property type="entry name" value="T7SS_EccD"/>
</dbReference>
<feature type="transmembrane region" description="Helical" evidence="7">
    <location>
        <begin position="469"/>
        <end position="492"/>
    </location>
</feature>
<feature type="domain" description="EccD-like transmembrane" evidence="8">
    <location>
        <begin position="145"/>
        <end position="495"/>
    </location>
</feature>
<evidence type="ECO:0000256" key="1">
    <source>
        <dbReference type="ARBA" id="ARBA00004651"/>
    </source>
</evidence>
<keyword evidence="6 7" id="KW-0472">Membrane</keyword>
<organism evidence="9 10">
    <name type="scientific">Mycobacteroides saopaulense</name>
    <dbReference type="NCBI Taxonomy" id="1578165"/>
    <lineage>
        <taxon>Bacteria</taxon>
        <taxon>Bacillati</taxon>
        <taxon>Actinomycetota</taxon>
        <taxon>Actinomycetes</taxon>
        <taxon>Mycobacteriales</taxon>
        <taxon>Mycobacteriaceae</taxon>
        <taxon>Mycobacteroides</taxon>
    </lineage>
</organism>
<accession>A0A1X0ILQ0</accession>
<evidence type="ECO:0000259" key="8">
    <source>
        <dbReference type="Pfam" id="PF19053"/>
    </source>
</evidence>
<evidence type="ECO:0000256" key="7">
    <source>
        <dbReference type="SAM" id="Phobius"/>
    </source>
</evidence>
<keyword evidence="5 7" id="KW-1133">Transmembrane helix</keyword>
<evidence type="ECO:0000256" key="3">
    <source>
        <dbReference type="ARBA" id="ARBA00022475"/>
    </source>
</evidence>
<dbReference type="RefSeq" id="WP_083019598.1">
    <property type="nucleotide sequence ID" value="NZ_MVII01000043.1"/>
</dbReference>
<protein>
    <submittedName>
        <fullName evidence="9">Type VII secretion integral membrane protein EccD</fullName>
    </submittedName>
</protein>
<evidence type="ECO:0000256" key="5">
    <source>
        <dbReference type="ARBA" id="ARBA00022989"/>
    </source>
</evidence>
<comment type="similarity">
    <text evidence="2">Belongs to the EccD/Snm4 family.</text>
</comment>
<feature type="transmembrane region" description="Helical" evidence="7">
    <location>
        <begin position="434"/>
        <end position="457"/>
    </location>
</feature>
<dbReference type="OrthoDB" id="4515685at2"/>
<proteinExistence type="inferred from homology"/>
<gene>
    <name evidence="9" type="ORF">BST43_23970</name>
</gene>
<dbReference type="InterPro" id="IPR044049">
    <property type="entry name" value="EccD_transm"/>
</dbReference>
<evidence type="ECO:0000313" key="10">
    <source>
        <dbReference type="Proteomes" id="UP000192434"/>
    </source>
</evidence>
<comment type="caution">
    <text evidence="9">The sequence shown here is derived from an EMBL/GenBank/DDBJ whole genome shotgun (WGS) entry which is preliminary data.</text>
</comment>
<dbReference type="Proteomes" id="UP000192434">
    <property type="component" value="Unassembled WGS sequence"/>
</dbReference>
<dbReference type="Pfam" id="PF08817">
    <property type="entry name" value="YukD"/>
    <property type="match status" value="1"/>
</dbReference>
<dbReference type="NCBIfam" id="TIGR03920">
    <property type="entry name" value="T7SS_EccD"/>
    <property type="match status" value="1"/>
</dbReference>
<sequence length="497" mass="52542">MTLPPSLSELDAESEPELELSRITLVVGGLRIDVGLPPNVSIANFIDDVIDIANDQIATRPELAGTRFDASEDKWTLARLGADPIDPSRSLSEANIYAGELMAIRAIGQPASPLLFDDVEELGDAGEQTDLPWTKWFVDNRQMLGYLAVGLATSIAAALLLPRHAGDWYLAGTVLGLGVLGVIVACVLAQRSRGAVRSQWAAVVATPLLFAGSLYMVPEAFGVKALPMAFGLTALASLAMVLITGSGRALHTTVMTLSALGGASATAALLWDPPERSVGAALATFAVVVVYVSPRITIMLSKLPIPRVPTAGEPLDDIETQGGTTVEGVNAIGKQIIPTEEGMVGQLRRANAYLTGMLVAAAITAAAGCYLSIDVSDGFYWQGSAFCVAVATVLCLRGRSHHDLVQSATLVGGGLIIALMAIVKNGLYVRDGQVAATAAMIGFIALVVLCGIVAPRLVFSPVMRRQVEILEYIAIAMVFPLCFWIVRVYGFFRELRI</sequence>
<feature type="transmembrane region" description="Helical" evidence="7">
    <location>
        <begin position="223"/>
        <end position="243"/>
    </location>
</feature>
<dbReference type="PIRSF" id="PIRSF017804">
    <property type="entry name" value="Secretion_EccD1"/>
    <property type="match status" value="1"/>
</dbReference>
<reference evidence="9 10" key="1">
    <citation type="submission" date="2016-12" db="EMBL/GenBank/DDBJ databases">
        <title>The new phylogeny of genus Mycobacterium.</title>
        <authorList>
            <person name="Tortoli E."/>
            <person name="Trovato A."/>
            <person name="Cirillo D.M."/>
        </authorList>
    </citation>
    <scope>NUCLEOTIDE SEQUENCE [LARGE SCALE GENOMIC DNA]</scope>
    <source>
        <strain evidence="9 10">CCUG 66554</strain>
    </source>
</reference>
<evidence type="ECO:0000256" key="2">
    <source>
        <dbReference type="ARBA" id="ARBA00006162"/>
    </source>
</evidence>
<name>A0A1X0ILQ0_9MYCO</name>
<dbReference type="EMBL" id="MVII01000043">
    <property type="protein sequence ID" value="ORB48946.1"/>
    <property type="molecule type" value="Genomic_DNA"/>
</dbReference>
<feature type="transmembrane region" description="Helical" evidence="7">
    <location>
        <begin position="143"/>
        <end position="162"/>
    </location>
</feature>
<feature type="transmembrane region" description="Helical" evidence="7">
    <location>
        <begin position="379"/>
        <end position="396"/>
    </location>
</feature>
<comment type="subcellular location">
    <subcellularLocation>
        <location evidence="1">Cell membrane</location>
        <topology evidence="1">Multi-pass membrane protein</topology>
    </subcellularLocation>
</comment>
<dbReference type="InterPro" id="IPR024962">
    <property type="entry name" value="YukD-like"/>
</dbReference>
<dbReference type="AlphaFoldDB" id="A0A1X0ILQ0"/>
<evidence type="ECO:0000256" key="4">
    <source>
        <dbReference type="ARBA" id="ARBA00022692"/>
    </source>
</evidence>
<dbReference type="Gene3D" id="3.10.20.90">
    <property type="entry name" value="Phosphatidylinositol 3-kinase Catalytic Subunit, Chain A, domain 1"/>
    <property type="match status" value="1"/>
</dbReference>
<evidence type="ECO:0000313" key="9">
    <source>
        <dbReference type="EMBL" id="ORB48946.1"/>
    </source>
</evidence>